<dbReference type="KEGG" id="sapo:SAPIO_CDS6059"/>
<dbReference type="Gene3D" id="1.10.167.10">
    <property type="entry name" value="Regulator of G-protein Signalling 4, domain 2"/>
    <property type="match status" value="1"/>
</dbReference>
<proteinExistence type="predicted"/>
<feature type="transmembrane region" description="Helical" evidence="1">
    <location>
        <begin position="276"/>
        <end position="297"/>
    </location>
</feature>
<feature type="transmembrane region" description="Helical" evidence="1">
    <location>
        <begin position="156"/>
        <end position="177"/>
    </location>
</feature>
<keyword evidence="3" id="KW-1185">Reference proteome</keyword>
<dbReference type="AlphaFoldDB" id="A0A084G608"/>
<keyword evidence="1" id="KW-1133">Transmembrane helix</keyword>
<accession>A0A084G608</accession>
<feature type="transmembrane region" description="Helical" evidence="1">
    <location>
        <begin position="92"/>
        <end position="116"/>
    </location>
</feature>
<dbReference type="HOGENOM" id="CLU_022448_0_0_1"/>
<dbReference type="InterPro" id="IPR044926">
    <property type="entry name" value="RGS_subdomain_2"/>
</dbReference>
<dbReference type="InterPro" id="IPR036305">
    <property type="entry name" value="RGS_sf"/>
</dbReference>
<feature type="transmembrane region" description="Helical" evidence="1">
    <location>
        <begin position="243"/>
        <end position="264"/>
    </location>
</feature>
<reference evidence="2 3" key="1">
    <citation type="journal article" date="2014" name="Genome Announc.">
        <title>Draft genome sequence of the pathogenic fungus Scedosporium apiospermum.</title>
        <authorList>
            <person name="Vandeputte P."/>
            <person name="Ghamrawi S."/>
            <person name="Rechenmann M."/>
            <person name="Iltis A."/>
            <person name="Giraud S."/>
            <person name="Fleury M."/>
            <person name="Thornton C."/>
            <person name="Delhaes L."/>
            <person name="Meyer W."/>
            <person name="Papon N."/>
            <person name="Bouchara J.P."/>
        </authorList>
    </citation>
    <scope>NUCLEOTIDE SEQUENCE [LARGE SCALE GENOMIC DNA]</scope>
    <source>
        <strain evidence="2 3">IHEM 14462</strain>
    </source>
</reference>
<evidence type="ECO:0000256" key="1">
    <source>
        <dbReference type="SAM" id="Phobius"/>
    </source>
</evidence>
<evidence type="ECO:0000313" key="2">
    <source>
        <dbReference type="EMBL" id="KEZ42770.1"/>
    </source>
</evidence>
<gene>
    <name evidence="2" type="ORF">SAPIO_CDS6059</name>
</gene>
<protein>
    <recommendedName>
        <fullName evidence="4">RGS domain-containing protein</fullName>
    </recommendedName>
</protein>
<comment type="caution">
    <text evidence="2">The sequence shown here is derived from an EMBL/GenBank/DDBJ whole genome shotgun (WGS) entry which is preliminary data.</text>
</comment>
<dbReference type="EMBL" id="JOWA01000099">
    <property type="protein sequence ID" value="KEZ42770.1"/>
    <property type="molecule type" value="Genomic_DNA"/>
</dbReference>
<feature type="transmembrane region" description="Helical" evidence="1">
    <location>
        <begin position="213"/>
        <end position="231"/>
    </location>
</feature>
<dbReference type="SUPFAM" id="SSF48097">
    <property type="entry name" value="Regulator of G-protein signaling, RGS"/>
    <property type="match status" value="1"/>
</dbReference>
<organism evidence="2 3">
    <name type="scientific">Pseudallescheria apiosperma</name>
    <name type="common">Scedosporium apiospermum</name>
    <dbReference type="NCBI Taxonomy" id="563466"/>
    <lineage>
        <taxon>Eukaryota</taxon>
        <taxon>Fungi</taxon>
        <taxon>Dikarya</taxon>
        <taxon>Ascomycota</taxon>
        <taxon>Pezizomycotina</taxon>
        <taxon>Sordariomycetes</taxon>
        <taxon>Hypocreomycetidae</taxon>
        <taxon>Microascales</taxon>
        <taxon>Microascaceae</taxon>
        <taxon>Scedosporium</taxon>
    </lineage>
</organism>
<dbReference type="OMA" id="VAEFWIM"/>
<feature type="transmembrane region" description="Helical" evidence="1">
    <location>
        <begin position="59"/>
        <end position="80"/>
    </location>
</feature>
<dbReference type="GeneID" id="27725131"/>
<sequence length="559" mass="63378">MGWDSNSPATEQNPSPGVDFDAVGIFWTAFAAAWTGIIVSGMVFLFMKRDMPFLRVRSLSLSFGAVILLHLYWLAVQLGYVYGALMPAAVEYWIMSIYVPFGIALFQASNTQLLHVSKAQKKFVRHESISSIRPRLEPVKPSYLRIHRKLDYPTRMLLYVSIGMMFQLFLTTIMFLVSRKFHDEFGIAGTEVTGTDAERKAQQGKGWEWWPSVFWQVFWAWIFAPIILWKARRIEDTHGWRLQTMACCLAGLPASPMWLIALYVPQMAPVNEYFIPPQWIAVSIMVLEIFTIILPCFQTLRHRALQQETLDSIARWESRNKTKPVDDSVSDSWKSLAGMGKAGSVYSSSDSVLVIGALEYVLEKNPEPLRQFSALKDFSGENIAFLMSVAEWKASLPPAAIDDASDGPGRSIARELVRQKFNHALRIYNDYISPRGAEFPINIASAELRRLEVVFEDAARVMFDTKEVVNPICPFEMVETSSSSELTAVGSENSNIEKDERKTSSTDGVLFWGEIPDAFNATVFDEVEKSIKYLVLTNTWPKFVRERRGSSETLRSEEC</sequence>
<dbReference type="VEuPathDB" id="FungiDB:SAPIO_CDS6059"/>
<keyword evidence="1" id="KW-0812">Transmembrane</keyword>
<dbReference type="Proteomes" id="UP000028545">
    <property type="component" value="Unassembled WGS sequence"/>
</dbReference>
<dbReference type="RefSeq" id="XP_016642569.1">
    <property type="nucleotide sequence ID" value="XM_016788253.1"/>
</dbReference>
<name>A0A084G608_PSEDA</name>
<feature type="transmembrane region" description="Helical" evidence="1">
    <location>
        <begin position="25"/>
        <end position="47"/>
    </location>
</feature>
<dbReference type="OrthoDB" id="5313079at2759"/>
<keyword evidence="1" id="KW-0472">Membrane</keyword>
<evidence type="ECO:0008006" key="4">
    <source>
        <dbReference type="Google" id="ProtNLM"/>
    </source>
</evidence>
<evidence type="ECO:0000313" key="3">
    <source>
        <dbReference type="Proteomes" id="UP000028545"/>
    </source>
</evidence>